<reference evidence="2" key="1">
    <citation type="submission" date="2020-05" db="EMBL/GenBank/DDBJ databases">
        <authorList>
            <person name="Zhu T."/>
            <person name="Keshari N."/>
            <person name="Lu X."/>
        </authorList>
    </citation>
    <scope>NUCLEOTIDE SEQUENCE</scope>
    <source>
        <strain evidence="2">NK1-12</strain>
    </source>
</reference>
<dbReference type="InterPro" id="IPR052712">
    <property type="entry name" value="Acid_resist_chaperone_HdeD"/>
</dbReference>
<sequence length="189" mass="21096">MQTRIVNQVRRSLSWMMGLGILMILLGIAAIIEPFIATLAVARLLSWFFLLAGLMRVVYALQSRQQQGFWLRLLVGILYIVTGILLLSNIFGAQLTLTLALGWAILIQGIVEVIAALSMRPALNWGWMLLSGIVAVVLGILILYRWPSNAFWLLGVFTGISFILAGGWMLMIPWAIRNQLSNDATRDRV</sequence>
<feature type="transmembrane region" description="Helical" evidence="1">
    <location>
        <begin position="44"/>
        <end position="62"/>
    </location>
</feature>
<feature type="transmembrane region" description="Helical" evidence="1">
    <location>
        <begin position="69"/>
        <end position="91"/>
    </location>
</feature>
<evidence type="ECO:0000313" key="2">
    <source>
        <dbReference type="EMBL" id="WNZ21532.1"/>
    </source>
</evidence>
<gene>
    <name evidence="2" type="ORF">HJG54_00725</name>
</gene>
<accession>A0AA96W873</accession>
<dbReference type="EMBL" id="CP053586">
    <property type="protein sequence ID" value="WNZ21532.1"/>
    <property type="molecule type" value="Genomic_DNA"/>
</dbReference>
<feature type="transmembrane region" description="Helical" evidence="1">
    <location>
        <begin position="12"/>
        <end position="32"/>
    </location>
</feature>
<dbReference type="PANTHER" id="PTHR34989">
    <property type="entry name" value="PROTEIN HDED"/>
    <property type="match status" value="1"/>
</dbReference>
<evidence type="ECO:0000256" key="1">
    <source>
        <dbReference type="SAM" id="Phobius"/>
    </source>
</evidence>
<protein>
    <submittedName>
        <fullName evidence="2">HdeD family acid-resistance protein</fullName>
    </submittedName>
</protein>
<dbReference type="PANTHER" id="PTHR34989:SF1">
    <property type="entry name" value="PROTEIN HDED"/>
    <property type="match status" value="1"/>
</dbReference>
<keyword evidence="1" id="KW-0472">Membrane</keyword>
<dbReference type="Pfam" id="PF03729">
    <property type="entry name" value="DUF308"/>
    <property type="match status" value="1"/>
</dbReference>
<name>A0AA96W873_9CYAN</name>
<dbReference type="GO" id="GO:0005886">
    <property type="term" value="C:plasma membrane"/>
    <property type="evidence" value="ECO:0007669"/>
    <property type="project" value="TreeGrafter"/>
</dbReference>
<keyword evidence="1" id="KW-0812">Transmembrane</keyword>
<dbReference type="RefSeq" id="WP_316432783.1">
    <property type="nucleotide sequence ID" value="NZ_CP053586.1"/>
</dbReference>
<proteinExistence type="predicted"/>
<dbReference type="InterPro" id="IPR005325">
    <property type="entry name" value="DUF308_memb"/>
</dbReference>
<feature type="transmembrane region" description="Helical" evidence="1">
    <location>
        <begin position="150"/>
        <end position="176"/>
    </location>
</feature>
<dbReference type="AlphaFoldDB" id="A0AA96W873"/>
<feature type="transmembrane region" description="Helical" evidence="1">
    <location>
        <begin position="97"/>
        <end position="118"/>
    </location>
</feature>
<feature type="transmembrane region" description="Helical" evidence="1">
    <location>
        <begin position="125"/>
        <end position="144"/>
    </location>
</feature>
<organism evidence="2">
    <name type="scientific">Leptolyngbya sp. NK1-12</name>
    <dbReference type="NCBI Taxonomy" id="2547451"/>
    <lineage>
        <taxon>Bacteria</taxon>
        <taxon>Bacillati</taxon>
        <taxon>Cyanobacteriota</taxon>
        <taxon>Cyanophyceae</taxon>
        <taxon>Leptolyngbyales</taxon>
        <taxon>Leptolyngbyaceae</taxon>
        <taxon>Leptolyngbya group</taxon>
        <taxon>Leptolyngbya</taxon>
    </lineage>
</organism>
<keyword evidence="1" id="KW-1133">Transmembrane helix</keyword>